<protein>
    <submittedName>
        <fullName evidence="5">Class I SAM-dependent RNA methyltransferase</fullName>
    </submittedName>
</protein>
<sequence>MDNNFNMVAKTLFGFEDLLAKELTQLGAQDVKTGVRNVSFVGDKGFLYKANLALRTAIKILKPIHSFRVNNEKDLYDQVYKMDWEQYLKPTGTMAVDATVHSHLFTHSLYIAQKTKDAVVDKFRDTVGERPNVDLKFPDLKINVHIDRNMCDISLDSSGDSLHKRGYKTATNIAPINEVLAAGLIMLSGWDGQTNFMDPMCGSGTILAEAAMIACNIPPNLMRKEFAFERWQDWDVDLFEKIEESLLSKTRDFHHRIIGYDKSPSAVDKAKENIKNAQLEDFVEVRHEDFFKTQKAGDEKLHMVFNPPYGERLDIEMESFYKSIGDTLKQNYPGTDAWFITSNLEALKHVGLRPSRKIHLVNAKLEARLVKYEIYEGSKKGKHMNN</sequence>
<proteinExistence type="predicted"/>
<keyword evidence="2" id="KW-0808">Transferase</keyword>
<keyword evidence="6" id="KW-1185">Reference proteome</keyword>
<dbReference type="EMBL" id="JAGEVG010000005">
    <property type="protein sequence ID" value="MBO3097729.1"/>
    <property type="molecule type" value="Genomic_DNA"/>
</dbReference>
<keyword evidence="3" id="KW-0694">RNA-binding</keyword>
<dbReference type="Pfam" id="PF22020">
    <property type="entry name" value="RlmL_1st"/>
    <property type="match status" value="1"/>
</dbReference>
<keyword evidence="1 5" id="KW-0489">Methyltransferase</keyword>
<dbReference type="InterPro" id="IPR054170">
    <property type="entry name" value="RlmL_1st"/>
</dbReference>
<dbReference type="InterPro" id="IPR000241">
    <property type="entry name" value="RlmKL-like_Mtase"/>
</dbReference>
<evidence type="ECO:0000256" key="3">
    <source>
        <dbReference type="PROSITE-ProRule" id="PRU00529"/>
    </source>
</evidence>
<reference evidence="5 6" key="1">
    <citation type="submission" date="2021-03" db="EMBL/GenBank/DDBJ databases">
        <title>Gelidibacter sp. nov., isolated from costal sediment.</title>
        <authorList>
            <person name="Lun K.-Y."/>
        </authorList>
    </citation>
    <scope>NUCLEOTIDE SEQUENCE [LARGE SCALE GENOMIC DNA]</scope>
    <source>
        <strain evidence="5 6">DF109</strain>
    </source>
</reference>
<gene>
    <name evidence="5" type="ORF">J4051_05590</name>
</gene>
<dbReference type="PANTHER" id="PTHR47313">
    <property type="entry name" value="RIBOSOMAL RNA LARGE SUBUNIT METHYLTRANSFERASE K/L"/>
    <property type="match status" value="1"/>
</dbReference>
<dbReference type="CDD" id="cd02440">
    <property type="entry name" value="AdoMet_MTases"/>
    <property type="match status" value="1"/>
</dbReference>
<name>A0ABS3SQ08_9FLAO</name>
<dbReference type="CDD" id="cd11715">
    <property type="entry name" value="THUMP_AdoMetMT"/>
    <property type="match status" value="1"/>
</dbReference>
<dbReference type="Gene3D" id="3.30.2130.30">
    <property type="match status" value="1"/>
</dbReference>
<dbReference type="SMART" id="SM00981">
    <property type="entry name" value="THUMP"/>
    <property type="match status" value="1"/>
</dbReference>
<organism evidence="5 6">
    <name type="scientific">Gelidibacter pelagius</name>
    <dbReference type="NCBI Taxonomy" id="2819985"/>
    <lineage>
        <taxon>Bacteria</taxon>
        <taxon>Pseudomonadati</taxon>
        <taxon>Bacteroidota</taxon>
        <taxon>Flavobacteriia</taxon>
        <taxon>Flavobacteriales</taxon>
        <taxon>Flavobacteriaceae</taxon>
        <taxon>Gelidibacter</taxon>
    </lineage>
</organism>
<dbReference type="GO" id="GO:0032259">
    <property type="term" value="P:methylation"/>
    <property type="evidence" value="ECO:0007669"/>
    <property type="project" value="UniProtKB-KW"/>
</dbReference>
<evidence type="ECO:0000256" key="2">
    <source>
        <dbReference type="ARBA" id="ARBA00022679"/>
    </source>
</evidence>
<dbReference type="InterPro" id="IPR004114">
    <property type="entry name" value="THUMP_dom"/>
</dbReference>
<dbReference type="Gene3D" id="3.40.50.150">
    <property type="entry name" value="Vaccinia Virus protein VP39"/>
    <property type="match status" value="1"/>
</dbReference>
<evidence type="ECO:0000259" key="4">
    <source>
        <dbReference type="PROSITE" id="PS51165"/>
    </source>
</evidence>
<dbReference type="Proteomes" id="UP000681315">
    <property type="component" value="Unassembled WGS sequence"/>
</dbReference>
<dbReference type="SUPFAM" id="SSF53335">
    <property type="entry name" value="S-adenosyl-L-methionine-dependent methyltransferases"/>
    <property type="match status" value="1"/>
</dbReference>
<dbReference type="Pfam" id="PF02926">
    <property type="entry name" value="THUMP"/>
    <property type="match status" value="1"/>
</dbReference>
<dbReference type="InterPro" id="IPR029063">
    <property type="entry name" value="SAM-dependent_MTases_sf"/>
</dbReference>
<dbReference type="GO" id="GO:0008168">
    <property type="term" value="F:methyltransferase activity"/>
    <property type="evidence" value="ECO:0007669"/>
    <property type="project" value="UniProtKB-KW"/>
</dbReference>
<dbReference type="Pfam" id="PF01170">
    <property type="entry name" value="UPF0020"/>
    <property type="match status" value="1"/>
</dbReference>
<accession>A0ABS3SQ08</accession>
<evidence type="ECO:0000313" key="6">
    <source>
        <dbReference type="Proteomes" id="UP000681315"/>
    </source>
</evidence>
<dbReference type="PROSITE" id="PS51165">
    <property type="entry name" value="THUMP"/>
    <property type="match status" value="1"/>
</dbReference>
<dbReference type="PANTHER" id="PTHR47313:SF1">
    <property type="entry name" value="RIBOSOMAL RNA LARGE SUBUNIT METHYLTRANSFERASE K_L"/>
    <property type="match status" value="1"/>
</dbReference>
<evidence type="ECO:0000313" key="5">
    <source>
        <dbReference type="EMBL" id="MBO3097729.1"/>
    </source>
</evidence>
<feature type="domain" description="THUMP" evidence="4">
    <location>
        <begin position="46"/>
        <end position="157"/>
    </location>
</feature>
<dbReference type="RefSeq" id="WP_208232876.1">
    <property type="nucleotide sequence ID" value="NZ_JAGEVG010000005.1"/>
</dbReference>
<evidence type="ECO:0000256" key="1">
    <source>
        <dbReference type="ARBA" id="ARBA00022603"/>
    </source>
</evidence>
<comment type="caution">
    <text evidence="5">The sequence shown here is derived from an EMBL/GenBank/DDBJ whole genome shotgun (WGS) entry which is preliminary data.</text>
</comment>